<dbReference type="GO" id="GO:0016020">
    <property type="term" value="C:membrane"/>
    <property type="evidence" value="ECO:0007669"/>
    <property type="project" value="InterPro"/>
</dbReference>
<dbReference type="Gene3D" id="3.40.50.510">
    <property type="entry name" value="Phosphotransferase system, mannose-type IIA component"/>
    <property type="match status" value="1"/>
</dbReference>
<protein>
    <recommendedName>
        <fullName evidence="2">PTS EIIA type-4 domain-containing protein</fullName>
    </recommendedName>
</protein>
<evidence type="ECO:0000313" key="3">
    <source>
        <dbReference type="EMBL" id="MBR0576620.1"/>
    </source>
</evidence>
<name>A0A941CPQ8_9CLOT</name>
<comment type="caution">
    <text evidence="3">The sequence shown here is derived from an EMBL/GenBank/DDBJ whole genome shotgun (WGS) entry which is preliminary data.</text>
</comment>
<accession>A0A941CPQ8</accession>
<keyword evidence="1" id="KW-0808">Transferase</keyword>
<sequence length="132" mass="14529">MINIIVMGHGGYAEGIRKNLEMLSGVPQQMHFLDLTEEGLPQLEEKLNALLDTLGDQEILYACDLLGASPFRVAALKCMMSPQKQVLVTGLNTMAYVELALPDPELSLHELADRAVNTTKESVTKFTLPEET</sequence>
<dbReference type="InterPro" id="IPR036662">
    <property type="entry name" value="PTS_EIIA_man-typ_sf"/>
</dbReference>
<dbReference type="SUPFAM" id="SSF53062">
    <property type="entry name" value="PTS system fructose IIA component-like"/>
    <property type="match status" value="1"/>
</dbReference>
<evidence type="ECO:0000313" key="4">
    <source>
        <dbReference type="Proteomes" id="UP000675379"/>
    </source>
</evidence>
<organism evidence="3 4">
    <name type="scientific">Proteiniclasticum sediminis</name>
    <dbReference type="NCBI Taxonomy" id="2804028"/>
    <lineage>
        <taxon>Bacteria</taxon>
        <taxon>Bacillati</taxon>
        <taxon>Bacillota</taxon>
        <taxon>Clostridia</taxon>
        <taxon>Eubacteriales</taxon>
        <taxon>Clostridiaceae</taxon>
        <taxon>Proteiniclasticum</taxon>
    </lineage>
</organism>
<dbReference type="Proteomes" id="UP000675379">
    <property type="component" value="Unassembled WGS sequence"/>
</dbReference>
<dbReference type="Pfam" id="PF03610">
    <property type="entry name" value="EIIA-man"/>
    <property type="match status" value="1"/>
</dbReference>
<dbReference type="PROSITE" id="PS51096">
    <property type="entry name" value="PTS_EIIA_TYPE_4"/>
    <property type="match status" value="1"/>
</dbReference>
<dbReference type="GO" id="GO:0009401">
    <property type="term" value="P:phosphoenolpyruvate-dependent sugar phosphotransferase system"/>
    <property type="evidence" value="ECO:0007669"/>
    <property type="project" value="InterPro"/>
</dbReference>
<dbReference type="PANTHER" id="PTHR33799:SF1">
    <property type="entry name" value="PTS SYSTEM MANNOSE-SPECIFIC EIIAB COMPONENT-RELATED"/>
    <property type="match status" value="1"/>
</dbReference>
<evidence type="ECO:0000259" key="2">
    <source>
        <dbReference type="PROSITE" id="PS51096"/>
    </source>
</evidence>
<dbReference type="InterPro" id="IPR004701">
    <property type="entry name" value="PTS_EIIA_man-typ"/>
</dbReference>
<feature type="domain" description="PTS EIIA type-4" evidence="2">
    <location>
        <begin position="1"/>
        <end position="123"/>
    </location>
</feature>
<dbReference type="EMBL" id="JAGSCS010000012">
    <property type="protein sequence ID" value="MBR0576620.1"/>
    <property type="molecule type" value="Genomic_DNA"/>
</dbReference>
<gene>
    <name evidence="3" type="ORF">KCG48_09745</name>
</gene>
<dbReference type="RefSeq" id="WP_211801787.1">
    <property type="nucleotide sequence ID" value="NZ_JAGSCS010000012.1"/>
</dbReference>
<dbReference type="GO" id="GO:0016740">
    <property type="term" value="F:transferase activity"/>
    <property type="evidence" value="ECO:0007669"/>
    <property type="project" value="UniProtKB-KW"/>
</dbReference>
<reference evidence="3" key="1">
    <citation type="submission" date="2021-04" db="EMBL/GenBank/DDBJ databases">
        <title>Proteiniclasticum sedimins sp. nov., an obligate anaerobic bacterium isolated from anaerobic sludge.</title>
        <authorList>
            <person name="Liu J."/>
        </authorList>
    </citation>
    <scope>NUCLEOTIDE SEQUENCE</scope>
    <source>
        <strain evidence="3">BAD-10</strain>
    </source>
</reference>
<dbReference type="AlphaFoldDB" id="A0A941CPQ8"/>
<dbReference type="PANTHER" id="PTHR33799">
    <property type="entry name" value="PTS PERMEASE-RELATED-RELATED"/>
    <property type="match status" value="1"/>
</dbReference>
<evidence type="ECO:0000256" key="1">
    <source>
        <dbReference type="ARBA" id="ARBA00022679"/>
    </source>
</evidence>
<dbReference type="InterPro" id="IPR051471">
    <property type="entry name" value="Bacterial_PTS_sugar_comp"/>
</dbReference>
<keyword evidence="4" id="KW-1185">Reference proteome</keyword>
<proteinExistence type="predicted"/>